<evidence type="ECO:0000313" key="6">
    <source>
        <dbReference type="Proteomes" id="UP001519287"/>
    </source>
</evidence>
<dbReference type="Proteomes" id="UP001519287">
    <property type="component" value="Unassembled WGS sequence"/>
</dbReference>
<evidence type="ECO:0000256" key="3">
    <source>
        <dbReference type="SAM" id="Phobius"/>
    </source>
</evidence>
<dbReference type="RefSeq" id="WP_209972500.1">
    <property type="nucleotide sequence ID" value="NZ_JAGGLB010000010.1"/>
</dbReference>
<reference evidence="5 6" key="1">
    <citation type="submission" date="2021-03" db="EMBL/GenBank/DDBJ databases">
        <title>Genomic Encyclopedia of Type Strains, Phase IV (KMG-IV): sequencing the most valuable type-strain genomes for metagenomic binning, comparative biology and taxonomic classification.</title>
        <authorList>
            <person name="Goeker M."/>
        </authorList>
    </citation>
    <scope>NUCLEOTIDE SEQUENCE [LARGE SCALE GENOMIC DNA]</scope>
    <source>
        <strain evidence="5 6">DSM 26048</strain>
    </source>
</reference>
<proteinExistence type="inferred from homology"/>
<evidence type="ECO:0000313" key="5">
    <source>
        <dbReference type="EMBL" id="MBP1991770.1"/>
    </source>
</evidence>
<gene>
    <name evidence="5" type="ORF">J2Z66_003377</name>
</gene>
<evidence type="ECO:0000256" key="1">
    <source>
        <dbReference type="ARBA" id="ARBA00004370"/>
    </source>
</evidence>
<feature type="transmembrane region" description="Helical" evidence="3">
    <location>
        <begin position="82"/>
        <end position="102"/>
    </location>
</feature>
<organism evidence="5 6">
    <name type="scientific">Paenibacillus eucommiae</name>
    <dbReference type="NCBI Taxonomy" id="1355755"/>
    <lineage>
        <taxon>Bacteria</taxon>
        <taxon>Bacillati</taxon>
        <taxon>Bacillota</taxon>
        <taxon>Bacilli</taxon>
        <taxon>Bacillales</taxon>
        <taxon>Paenibacillaceae</taxon>
        <taxon>Paenibacillus</taxon>
    </lineage>
</organism>
<comment type="similarity">
    <text evidence="2">Belongs to the acyltransferase 3 family.</text>
</comment>
<keyword evidence="3" id="KW-0812">Transmembrane</keyword>
<name>A0ABS4IW20_9BACL</name>
<keyword evidence="3" id="KW-1133">Transmembrane helix</keyword>
<dbReference type="Pfam" id="PF01757">
    <property type="entry name" value="Acyl_transf_3"/>
    <property type="match status" value="1"/>
</dbReference>
<feature type="transmembrane region" description="Helical" evidence="3">
    <location>
        <begin position="38"/>
        <end position="61"/>
    </location>
</feature>
<feature type="transmembrane region" description="Helical" evidence="3">
    <location>
        <begin position="232"/>
        <end position="251"/>
    </location>
</feature>
<feature type="transmembrane region" description="Helical" evidence="3">
    <location>
        <begin position="7"/>
        <end position="26"/>
    </location>
</feature>
<dbReference type="InterPro" id="IPR002656">
    <property type="entry name" value="Acyl_transf_3_dom"/>
</dbReference>
<comment type="subcellular location">
    <subcellularLocation>
        <location evidence="1">Membrane</location>
    </subcellularLocation>
</comment>
<protein>
    <recommendedName>
        <fullName evidence="4">Acyltransferase 3 domain-containing protein</fullName>
    </recommendedName>
</protein>
<accession>A0ABS4IW20</accession>
<feature type="transmembrane region" description="Helical" evidence="3">
    <location>
        <begin position="287"/>
        <end position="304"/>
    </location>
</feature>
<feature type="transmembrane region" description="Helical" evidence="3">
    <location>
        <begin position="128"/>
        <end position="148"/>
    </location>
</feature>
<feature type="transmembrane region" description="Helical" evidence="3">
    <location>
        <begin position="155"/>
        <end position="183"/>
    </location>
</feature>
<dbReference type="EMBL" id="JAGGLB010000010">
    <property type="protein sequence ID" value="MBP1991770.1"/>
    <property type="molecule type" value="Genomic_DNA"/>
</dbReference>
<evidence type="ECO:0000259" key="4">
    <source>
        <dbReference type="Pfam" id="PF01757"/>
    </source>
</evidence>
<feature type="transmembrane region" description="Helical" evidence="3">
    <location>
        <begin position="203"/>
        <end position="220"/>
    </location>
</feature>
<sequence length="358" mass="41510">MRRYYSGITIFKLAGSLLVLLAHVMYFRYVEFMPNQQMQFVLLILRVIVPCFYVVAGFLAYKGWVHAANSRQYVRKYLLRIVWMYGFFCLIFIAEFIVPELISKGLSLPNLFLQAKILFMTVFLNGPFVQLWFIPPLIFSILVCYWFYEKKYVRLAVILGLLGFVVSQFVSGTLMTALAPAVGSTPITNPTYLHYLDLFVTRYFGYGFTFVLAGVILAKYEDKFVQSKIWPLLIPSVVLTLVETLLLLRFAQWSLEYKLAFSILPNTILLFYGVLHIKSQAIQSYHKVINLFSIVTFCGHVLFMKLNLLLLNWDTATMTISQDFVFLFLTFFECLAVTYLFTFRAKYFAAKQARNLSS</sequence>
<keyword evidence="6" id="KW-1185">Reference proteome</keyword>
<evidence type="ECO:0000256" key="2">
    <source>
        <dbReference type="ARBA" id="ARBA00007400"/>
    </source>
</evidence>
<feature type="transmembrane region" description="Helical" evidence="3">
    <location>
        <begin position="257"/>
        <end position="275"/>
    </location>
</feature>
<feature type="transmembrane region" description="Helical" evidence="3">
    <location>
        <begin position="324"/>
        <end position="342"/>
    </location>
</feature>
<comment type="caution">
    <text evidence="5">The sequence shown here is derived from an EMBL/GenBank/DDBJ whole genome shotgun (WGS) entry which is preliminary data.</text>
</comment>
<keyword evidence="3" id="KW-0472">Membrane</keyword>
<feature type="domain" description="Acyltransferase 3" evidence="4">
    <location>
        <begin position="8"/>
        <end position="337"/>
    </location>
</feature>